<dbReference type="InterPro" id="IPR052356">
    <property type="entry name" value="Thiol_S-MT"/>
</dbReference>
<keyword evidence="1" id="KW-1133">Transmembrane helix</keyword>
<feature type="domain" description="Methyltransferase type 11" evidence="2">
    <location>
        <begin position="87"/>
        <end position="183"/>
    </location>
</feature>
<proteinExistence type="predicted"/>
<dbReference type="Pfam" id="PF08241">
    <property type="entry name" value="Methyltransf_11"/>
    <property type="match status" value="1"/>
</dbReference>
<dbReference type="InterPro" id="IPR013216">
    <property type="entry name" value="Methyltransf_11"/>
</dbReference>
<dbReference type="CDD" id="cd02440">
    <property type="entry name" value="AdoMet_MTases"/>
    <property type="match status" value="1"/>
</dbReference>
<organism evidence="3 4">
    <name type="scientific">Daphnia sinensis</name>
    <dbReference type="NCBI Taxonomy" id="1820382"/>
    <lineage>
        <taxon>Eukaryota</taxon>
        <taxon>Metazoa</taxon>
        <taxon>Ecdysozoa</taxon>
        <taxon>Arthropoda</taxon>
        <taxon>Crustacea</taxon>
        <taxon>Branchiopoda</taxon>
        <taxon>Diplostraca</taxon>
        <taxon>Cladocera</taxon>
        <taxon>Anomopoda</taxon>
        <taxon>Daphniidae</taxon>
        <taxon>Daphnia</taxon>
        <taxon>Daphnia similis group</taxon>
    </lineage>
</organism>
<gene>
    <name evidence="3" type="ORF">GHT06_020038</name>
</gene>
<evidence type="ECO:0000313" key="4">
    <source>
        <dbReference type="Proteomes" id="UP000820818"/>
    </source>
</evidence>
<dbReference type="AlphaFoldDB" id="A0AAD5PP53"/>
<accession>A0AAD5PP53</accession>
<dbReference type="InterPro" id="IPR029063">
    <property type="entry name" value="SAM-dependent_MTases_sf"/>
</dbReference>
<reference evidence="3 4" key="1">
    <citation type="submission" date="2022-05" db="EMBL/GenBank/DDBJ databases">
        <title>A multi-omics perspective on studying reproductive biology in Daphnia sinensis.</title>
        <authorList>
            <person name="Jia J."/>
        </authorList>
    </citation>
    <scope>NUCLEOTIDE SEQUENCE [LARGE SCALE GENOMIC DNA]</scope>
    <source>
        <strain evidence="3 4">WSL</strain>
    </source>
</reference>
<comment type="caution">
    <text evidence="3">The sequence shown here is derived from an EMBL/GenBank/DDBJ whole genome shotgun (WGS) entry which is preliminary data.</text>
</comment>
<dbReference type="SUPFAM" id="SSF53335">
    <property type="entry name" value="S-adenosyl-L-methionine-dependent methyltransferases"/>
    <property type="match status" value="1"/>
</dbReference>
<dbReference type="Proteomes" id="UP000820818">
    <property type="component" value="Linkage Group LG8"/>
</dbReference>
<sequence length="264" mass="30738">MSNLLTELYHVLQPWTYYLLFGFVLLLILQKYGVSHIQPWFFAKIYNPWLTIYHVKLRAMKQKHFDSMKNHVSADPALRKKGALRILEIGPGPGFNFEFFPPKSELTVVEVNPFFEEQFFEKQSEHPHIKMDRFVVGFAEDMKGVPDNSIDIVVSTMVLCSVRDIDKALKEIHRVLAPGGKYYYWEHIREYQYSWVLFIQHLLTLTIHGYIFRCSLVNRSDELIKANKCGFSSVEQQRFRTPLGPGIDKLAIFHSAHAKGIATK</sequence>
<dbReference type="PANTHER" id="PTHR45036:SF1">
    <property type="entry name" value="METHYLTRANSFERASE LIKE 7A"/>
    <property type="match status" value="1"/>
</dbReference>
<keyword evidence="1" id="KW-0812">Transmembrane</keyword>
<keyword evidence="4" id="KW-1185">Reference proteome</keyword>
<dbReference type="EMBL" id="WJBH02000008">
    <property type="protein sequence ID" value="KAI9554761.1"/>
    <property type="molecule type" value="Genomic_DNA"/>
</dbReference>
<feature type="transmembrane region" description="Helical" evidence="1">
    <location>
        <begin position="15"/>
        <end position="34"/>
    </location>
</feature>
<dbReference type="GO" id="GO:0008757">
    <property type="term" value="F:S-adenosylmethionine-dependent methyltransferase activity"/>
    <property type="evidence" value="ECO:0007669"/>
    <property type="project" value="InterPro"/>
</dbReference>
<evidence type="ECO:0000259" key="2">
    <source>
        <dbReference type="Pfam" id="PF08241"/>
    </source>
</evidence>
<evidence type="ECO:0000313" key="3">
    <source>
        <dbReference type="EMBL" id="KAI9554761.1"/>
    </source>
</evidence>
<protein>
    <recommendedName>
        <fullName evidence="2">Methyltransferase type 11 domain-containing protein</fullName>
    </recommendedName>
</protein>
<dbReference type="Gene3D" id="3.40.50.150">
    <property type="entry name" value="Vaccinia Virus protein VP39"/>
    <property type="match status" value="1"/>
</dbReference>
<name>A0AAD5PP53_9CRUS</name>
<evidence type="ECO:0000256" key="1">
    <source>
        <dbReference type="SAM" id="Phobius"/>
    </source>
</evidence>
<keyword evidence="1" id="KW-0472">Membrane</keyword>
<dbReference type="PANTHER" id="PTHR45036">
    <property type="entry name" value="METHYLTRANSFERASE LIKE 7B"/>
    <property type="match status" value="1"/>
</dbReference>